<name>A0A6B8MAN0_9HYPH</name>
<sequence>MFGGRMGRRLSLSVNFLVLLAGLVASAFLFAEGARAEAPLQRLEFVTQTGAHEFRVELADTPGERAKGLMYRKHLPEDQGMLFVFYEDGPIMMWMKNTHIPLDMIFVSRHGMVTSIAANAAPMSEATISSDGPAYAVIELNAGAAARIGLKPGDEVRHPAFKR</sequence>
<dbReference type="AlphaFoldDB" id="A0A6B8MAN0"/>
<accession>A0A6B8MAN0</accession>
<dbReference type="InterPro" id="IPR038695">
    <property type="entry name" value="Saro_0823-like_sf"/>
</dbReference>
<dbReference type="InterPro" id="IPR003795">
    <property type="entry name" value="DUF192"/>
</dbReference>
<dbReference type="EMBL" id="CP044331">
    <property type="protein sequence ID" value="QGM98802.1"/>
    <property type="molecule type" value="Genomic_DNA"/>
</dbReference>
<evidence type="ECO:0000313" key="1">
    <source>
        <dbReference type="EMBL" id="QGM98802.1"/>
    </source>
</evidence>
<dbReference type="Gene3D" id="2.60.120.1140">
    <property type="entry name" value="Protein of unknown function DUF192"/>
    <property type="match status" value="1"/>
</dbReference>
<keyword evidence="2" id="KW-1185">Reference proteome</keyword>
<dbReference type="KEGG" id="mpar:F7D14_15800"/>
<dbReference type="PANTHER" id="PTHR37953">
    <property type="entry name" value="UPF0127 PROTEIN MJ1496"/>
    <property type="match status" value="1"/>
</dbReference>
<protein>
    <submittedName>
        <fullName evidence="1">DUF192 domain-containing protein</fullName>
    </submittedName>
</protein>
<proteinExistence type="predicted"/>
<gene>
    <name evidence="1" type="ORF">F7D14_15800</name>
</gene>
<dbReference type="PANTHER" id="PTHR37953:SF1">
    <property type="entry name" value="UPF0127 PROTEIN MJ1496"/>
    <property type="match status" value="1"/>
</dbReference>
<evidence type="ECO:0000313" key="2">
    <source>
        <dbReference type="Proteomes" id="UP000422569"/>
    </source>
</evidence>
<dbReference type="Pfam" id="PF02643">
    <property type="entry name" value="DUF192"/>
    <property type="match status" value="1"/>
</dbReference>
<reference evidence="1 2" key="1">
    <citation type="submission" date="2019-09" db="EMBL/GenBank/DDBJ databases">
        <title>Isolation and complete genome sequencing of Methylocystis species.</title>
        <authorList>
            <person name="Rumah B.L."/>
            <person name="Stead C.E."/>
            <person name="Stevens B.C."/>
            <person name="Minton N.P."/>
            <person name="Grosse-Honebrink A."/>
            <person name="Zhang Y."/>
        </authorList>
    </citation>
    <scope>NUCLEOTIDE SEQUENCE [LARGE SCALE GENOMIC DNA]</scope>
    <source>
        <strain evidence="1 2">BRCS2</strain>
    </source>
</reference>
<dbReference type="Proteomes" id="UP000422569">
    <property type="component" value="Chromosome"/>
</dbReference>
<organism evidence="1 2">
    <name type="scientific">Methylocystis parvus</name>
    <dbReference type="NCBI Taxonomy" id="134"/>
    <lineage>
        <taxon>Bacteria</taxon>
        <taxon>Pseudomonadati</taxon>
        <taxon>Pseudomonadota</taxon>
        <taxon>Alphaproteobacteria</taxon>
        <taxon>Hyphomicrobiales</taxon>
        <taxon>Methylocystaceae</taxon>
        <taxon>Methylocystis</taxon>
    </lineage>
</organism>